<dbReference type="SUPFAM" id="SSF54593">
    <property type="entry name" value="Glyoxalase/Bleomycin resistance protein/Dihydroxybiphenyl dioxygenase"/>
    <property type="match status" value="1"/>
</dbReference>
<organism evidence="2 3">
    <name type="scientific">Micromonospora sonneratiae</name>
    <dbReference type="NCBI Taxonomy" id="1184706"/>
    <lineage>
        <taxon>Bacteria</taxon>
        <taxon>Bacillati</taxon>
        <taxon>Actinomycetota</taxon>
        <taxon>Actinomycetes</taxon>
        <taxon>Micromonosporales</taxon>
        <taxon>Micromonosporaceae</taxon>
        <taxon>Micromonospora</taxon>
    </lineage>
</organism>
<dbReference type="InterPro" id="IPR004360">
    <property type="entry name" value="Glyas_Fos-R_dOase_dom"/>
</dbReference>
<proteinExistence type="predicted"/>
<name>A0ABW3YB61_9ACTN</name>
<dbReference type="Gene3D" id="3.10.180.10">
    <property type="entry name" value="2,3-Dihydroxybiphenyl 1,2-Dioxygenase, domain 1"/>
    <property type="match status" value="1"/>
</dbReference>
<dbReference type="PANTHER" id="PTHR43279">
    <property type="entry name" value="CATECHOL-2,3-DIOXYGENASE"/>
    <property type="match status" value="1"/>
</dbReference>
<dbReference type="RefSeq" id="WP_377568723.1">
    <property type="nucleotide sequence ID" value="NZ_JBHTMP010000009.1"/>
</dbReference>
<evidence type="ECO:0000313" key="2">
    <source>
        <dbReference type="EMBL" id="MFD1321028.1"/>
    </source>
</evidence>
<reference evidence="3" key="1">
    <citation type="journal article" date="2019" name="Int. J. Syst. Evol. Microbiol.">
        <title>The Global Catalogue of Microorganisms (GCM) 10K type strain sequencing project: providing services to taxonomists for standard genome sequencing and annotation.</title>
        <authorList>
            <consortium name="The Broad Institute Genomics Platform"/>
            <consortium name="The Broad Institute Genome Sequencing Center for Infectious Disease"/>
            <person name="Wu L."/>
            <person name="Ma J."/>
        </authorList>
    </citation>
    <scope>NUCLEOTIDE SEQUENCE [LARGE SCALE GENOMIC DNA]</scope>
    <source>
        <strain evidence="3">JCM 31037</strain>
    </source>
</reference>
<keyword evidence="3" id="KW-1185">Reference proteome</keyword>
<sequence>MATIIARLVECSIICASVDGMGIHRLNHAVLFVRNLERSIAFYRDVLGFRLIPMTPDNFRGAAFLQAPGSTNDHDLGLFELGAAAGPSGAGRTTVGLYHLAWEVDTLDELEATAQRLAEAGALSGSSDHGTTKSLYAHDPDGLEFEVVWLIPADQLDDTALAARKRIGRLDLAKEKQRYGGQTRGGVGISRAV</sequence>
<feature type="domain" description="VOC" evidence="1">
    <location>
        <begin position="25"/>
        <end position="150"/>
    </location>
</feature>
<dbReference type="InterPro" id="IPR029068">
    <property type="entry name" value="Glyas_Bleomycin-R_OHBP_Dase"/>
</dbReference>
<evidence type="ECO:0000313" key="3">
    <source>
        <dbReference type="Proteomes" id="UP001597260"/>
    </source>
</evidence>
<dbReference type="PROSITE" id="PS51819">
    <property type="entry name" value="VOC"/>
    <property type="match status" value="1"/>
</dbReference>
<comment type="caution">
    <text evidence="2">The sequence shown here is derived from an EMBL/GenBank/DDBJ whole genome shotgun (WGS) entry which is preliminary data.</text>
</comment>
<dbReference type="Pfam" id="PF00903">
    <property type="entry name" value="Glyoxalase"/>
    <property type="match status" value="1"/>
</dbReference>
<dbReference type="PANTHER" id="PTHR43279:SF1">
    <property type="entry name" value="CATECHOL-2,3-DIOXYGENASE"/>
    <property type="match status" value="1"/>
</dbReference>
<dbReference type="Proteomes" id="UP001597260">
    <property type="component" value="Unassembled WGS sequence"/>
</dbReference>
<accession>A0ABW3YB61</accession>
<dbReference type="EMBL" id="JBHTMP010000009">
    <property type="protein sequence ID" value="MFD1321028.1"/>
    <property type="molecule type" value="Genomic_DNA"/>
</dbReference>
<evidence type="ECO:0000259" key="1">
    <source>
        <dbReference type="PROSITE" id="PS51819"/>
    </source>
</evidence>
<protein>
    <submittedName>
        <fullName evidence="2">VOC family protein</fullName>
    </submittedName>
</protein>
<dbReference type="InterPro" id="IPR037523">
    <property type="entry name" value="VOC_core"/>
</dbReference>
<gene>
    <name evidence="2" type="ORF">ACFQ4H_08005</name>
</gene>